<dbReference type="Gene3D" id="3.40.50.300">
    <property type="entry name" value="P-loop containing nucleotide triphosphate hydrolases"/>
    <property type="match status" value="1"/>
</dbReference>
<dbReference type="Proteomes" id="UP000823633">
    <property type="component" value="Unassembled WGS sequence"/>
</dbReference>
<comment type="caution">
    <text evidence="2">The sequence shown here is derived from an EMBL/GenBank/DDBJ whole genome shotgun (WGS) entry which is preliminary data.</text>
</comment>
<proteinExistence type="predicted"/>
<evidence type="ECO:0000259" key="1">
    <source>
        <dbReference type="Pfam" id="PF13304"/>
    </source>
</evidence>
<dbReference type="GO" id="GO:0005524">
    <property type="term" value="F:ATP binding"/>
    <property type="evidence" value="ECO:0007669"/>
    <property type="project" value="InterPro"/>
</dbReference>
<dbReference type="InterPro" id="IPR027417">
    <property type="entry name" value="P-loop_NTPase"/>
</dbReference>
<protein>
    <recommendedName>
        <fullName evidence="1">ATPase AAA-type core domain-containing protein</fullName>
    </recommendedName>
</protein>
<dbReference type="AlphaFoldDB" id="A0A9D9EF78"/>
<dbReference type="InterPro" id="IPR003959">
    <property type="entry name" value="ATPase_AAA_core"/>
</dbReference>
<evidence type="ECO:0000313" key="3">
    <source>
        <dbReference type="Proteomes" id="UP000823633"/>
    </source>
</evidence>
<reference evidence="2" key="2">
    <citation type="journal article" date="2021" name="PeerJ">
        <title>Extensive microbial diversity within the chicken gut microbiome revealed by metagenomics and culture.</title>
        <authorList>
            <person name="Gilroy R."/>
            <person name="Ravi A."/>
            <person name="Getino M."/>
            <person name="Pursley I."/>
            <person name="Horton D.L."/>
            <person name="Alikhan N.F."/>
            <person name="Baker D."/>
            <person name="Gharbi K."/>
            <person name="Hall N."/>
            <person name="Watson M."/>
            <person name="Adriaenssens E.M."/>
            <person name="Foster-Nyarko E."/>
            <person name="Jarju S."/>
            <person name="Secka A."/>
            <person name="Antonio M."/>
            <person name="Oren A."/>
            <person name="Chaudhuri R.R."/>
            <person name="La Ragione R."/>
            <person name="Hildebrand F."/>
            <person name="Pallen M.J."/>
        </authorList>
    </citation>
    <scope>NUCLEOTIDE SEQUENCE</scope>
    <source>
        <strain evidence="2">11167</strain>
    </source>
</reference>
<name>A0A9D9EF78_9SPIR</name>
<gene>
    <name evidence="2" type="ORF">IAC42_09160</name>
</gene>
<feature type="domain" description="ATPase AAA-type core" evidence="1">
    <location>
        <begin position="48"/>
        <end position="160"/>
    </location>
</feature>
<dbReference type="SUPFAM" id="SSF52540">
    <property type="entry name" value="P-loop containing nucleoside triphosphate hydrolases"/>
    <property type="match status" value="1"/>
</dbReference>
<dbReference type="GO" id="GO:0016887">
    <property type="term" value="F:ATP hydrolysis activity"/>
    <property type="evidence" value="ECO:0007669"/>
    <property type="project" value="InterPro"/>
</dbReference>
<reference evidence="2" key="1">
    <citation type="submission" date="2020-10" db="EMBL/GenBank/DDBJ databases">
        <authorList>
            <person name="Gilroy R."/>
        </authorList>
    </citation>
    <scope>NUCLEOTIDE SEQUENCE</scope>
    <source>
        <strain evidence="2">11167</strain>
    </source>
</reference>
<sequence length="413" mass="46487">MLLNMTIANFKSVKSPQKISFEALKGGRMDESKVVLVNDKLRVIKTSAIIGPNGAGKSSFVRALEVVNRVVTAPDENENPLTGALAGTVFAYGVDKATPAEIEMEVLLEKGDGSEENPTVIARYRFCANKDRIYEESLVHVINGSRKNMFSRKYNEEDNTYTYRYGKSYRGEKKRLAGRILDTQSFLGMAARKGGETCMKLYSWFTDSLHLLPMGVSSATEQYIAKMLTEHPGWKEQLSNFFWAIDITDIRRVGVREDGKVVFTHVYINDKKADGYSNLFTLESLSLRRLTSLAVAFFECFTSHKTLVIDDFGMLLHPDVLCHLVEIFEACNTDSQMLVVDCNPSLLKDGLLRRDGVWFAQKDHESSTSYFSLADFKAARGKASTRERYLQGSYGALPITSEFYFVNDEKEAD</sequence>
<dbReference type="PANTHER" id="PTHR40396">
    <property type="entry name" value="ATPASE-LIKE PROTEIN"/>
    <property type="match status" value="1"/>
</dbReference>
<accession>A0A9D9EF78</accession>
<dbReference type="PANTHER" id="PTHR40396:SF1">
    <property type="entry name" value="ATPASE AAA-TYPE CORE DOMAIN-CONTAINING PROTEIN"/>
    <property type="match status" value="1"/>
</dbReference>
<organism evidence="2 3">
    <name type="scientific">Candidatus Aphodenecus pullistercoris</name>
    <dbReference type="NCBI Taxonomy" id="2840669"/>
    <lineage>
        <taxon>Bacteria</taxon>
        <taxon>Pseudomonadati</taxon>
        <taxon>Spirochaetota</taxon>
        <taxon>Spirochaetia</taxon>
        <taxon>Spirochaetales</taxon>
        <taxon>Candidatus Aphodenecus</taxon>
    </lineage>
</organism>
<evidence type="ECO:0000313" key="2">
    <source>
        <dbReference type="EMBL" id="MBO8443904.1"/>
    </source>
</evidence>
<dbReference type="Pfam" id="PF13304">
    <property type="entry name" value="AAA_21"/>
    <property type="match status" value="1"/>
</dbReference>
<dbReference type="EMBL" id="JADIMU010000064">
    <property type="protein sequence ID" value="MBO8443904.1"/>
    <property type="molecule type" value="Genomic_DNA"/>
</dbReference>